<dbReference type="NCBIfam" id="TIGR01587">
    <property type="entry name" value="cas3_core"/>
    <property type="match status" value="1"/>
</dbReference>
<dbReference type="GO" id="GO:0005524">
    <property type="term" value="F:ATP binding"/>
    <property type="evidence" value="ECO:0007669"/>
    <property type="project" value="UniProtKB-KW"/>
</dbReference>
<feature type="region of interest" description="Disordered" evidence="10">
    <location>
        <begin position="102"/>
        <end position="122"/>
    </location>
</feature>
<feature type="domain" description="HD Cas3-type" evidence="13">
    <location>
        <begin position="12"/>
        <end position="175"/>
    </location>
</feature>
<organism evidence="14 15">
    <name type="scientific">Candidatus Borkfalkia faecigallinarum</name>
    <dbReference type="NCBI Taxonomy" id="2838509"/>
    <lineage>
        <taxon>Bacteria</taxon>
        <taxon>Bacillati</taxon>
        <taxon>Bacillota</taxon>
        <taxon>Clostridia</taxon>
        <taxon>Christensenellales</taxon>
        <taxon>Christensenellaceae</taxon>
        <taxon>Candidatus Borkfalkia</taxon>
    </lineage>
</organism>
<dbReference type="InterPro" id="IPR038257">
    <property type="entry name" value="CRISPR-assoc_Cas3_HD_sf"/>
</dbReference>
<dbReference type="Proteomes" id="UP000824249">
    <property type="component" value="Unassembled WGS sequence"/>
</dbReference>
<dbReference type="PROSITE" id="PS51192">
    <property type="entry name" value="HELICASE_ATP_BIND_1"/>
    <property type="match status" value="1"/>
</dbReference>
<comment type="caution">
    <text evidence="14">The sequence shown here is derived from an EMBL/GenBank/DDBJ whole genome shotgun (WGS) entry which is preliminary data.</text>
</comment>
<sequence>MTYFAHSKEGAPQEQWQTIREHAESVAELCARFSAPWCEEAYARDLGLLHDIGKYQEDFQRRIRGDRHIRVEHSICGAVESEKWRLPWADYCIAGHHGGLPDSGTRSDLPEDPTLSGRKKRKMQDYSAYREELPLNPLAKPPFRISLSSEREECLKEVAFWIRMMFSALVDADHLDTERFCSGARQAPPPADFRRCLGAIAAKTASFSADTPVAKARRSLLEQALSHRDEDAELYLMNMPTGSGKTLASMYFALEQAVRSGAKRIIYIIPYTSIIEQNAAVFRDLFGEDVVLEHHCNFDYDAIREESTREKWMRAAENWDAPIVVTTNVQFFESIYGNRPSQARKLHNIAESVLVFDEVHMFPSLFYQPCLEAVKLLVKQYSCKALFLTATMPDFEKWMAAFGCGGVRICELIRDKSAFSAFERCRMEDLGAVSAEKLLSLGAEATSSLIVVNTRRTARALYERLSGEKYHLSTYMTKRDRARVIGKVKEALAAGRRFVLVSTSLIEAGVDLDFERVFRERAGLDNFLQAAGRCNRNGARGAEQCTAFCFDLDDAELAAGKHMQEQRYFSKQIAEEYGLADTDGVRAYFDRLFEYEKQKRDSYNFRSYIAKNGFLFESCARDFKLIDDESVGVVIVYPDDAAERAAIESLSVGGRAARRRLQAYSVSLRKNEFSELLAQGVLQEENGLWFLTNFGYYDEETGIRSDASCDIVI</sequence>
<dbReference type="Pfam" id="PF01966">
    <property type="entry name" value="HD"/>
    <property type="match status" value="1"/>
</dbReference>
<dbReference type="GO" id="GO:0003677">
    <property type="term" value="F:DNA binding"/>
    <property type="evidence" value="ECO:0007669"/>
    <property type="project" value="TreeGrafter"/>
</dbReference>
<evidence type="ECO:0000259" key="13">
    <source>
        <dbReference type="PROSITE" id="PS51643"/>
    </source>
</evidence>
<dbReference type="GO" id="GO:0004386">
    <property type="term" value="F:helicase activity"/>
    <property type="evidence" value="ECO:0007669"/>
    <property type="project" value="UniProtKB-KW"/>
</dbReference>
<evidence type="ECO:0000256" key="2">
    <source>
        <dbReference type="ARBA" id="ARBA00009046"/>
    </source>
</evidence>
<evidence type="ECO:0000259" key="11">
    <source>
        <dbReference type="PROSITE" id="PS51192"/>
    </source>
</evidence>
<evidence type="ECO:0000256" key="8">
    <source>
        <dbReference type="ARBA" id="ARBA00022840"/>
    </source>
</evidence>
<evidence type="ECO:0000256" key="6">
    <source>
        <dbReference type="ARBA" id="ARBA00022801"/>
    </source>
</evidence>
<dbReference type="InterPro" id="IPR001650">
    <property type="entry name" value="Helicase_C-like"/>
</dbReference>
<evidence type="ECO:0000256" key="10">
    <source>
        <dbReference type="SAM" id="MobiDB-lite"/>
    </source>
</evidence>
<evidence type="ECO:0000256" key="9">
    <source>
        <dbReference type="ARBA" id="ARBA00023118"/>
    </source>
</evidence>
<dbReference type="InterPro" id="IPR054712">
    <property type="entry name" value="Cas3-like_dom"/>
</dbReference>
<dbReference type="GO" id="GO:0046872">
    <property type="term" value="F:metal ion binding"/>
    <property type="evidence" value="ECO:0007669"/>
    <property type="project" value="UniProtKB-KW"/>
</dbReference>
<evidence type="ECO:0000256" key="3">
    <source>
        <dbReference type="ARBA" id="ARBA00022722"/>
    </source>
</evidence>
<keyword evidence="3" id="KW-0540">Nuclease</keyword>
<dbReference type="PANTHER" id="PTHR47962:SF5">
    <property type="entry name" value="ATP-DEPENDENT HELICASE LHR-RELATED"/>
    <property type="match status" value="1"/>
</dbReference>
<gene>
    <name evidence="14" type="primary">cas3</name>
    <name evidence="14" type="ORF">H9737_03110</name>
</gene>
<evidence type="ECO:0000256" key="7">
    <source>
        <dbReference type="ARBA" id="ARBA00022806"/>
    </source>
</evidence>
<keyword evidence="9" id="KW-0051">Antiviral defense</keyword>
<keyword evidence="6" id="KW-0378">Hydrolase</keyword>
<evidence type="ECO:0000313" key="15">
    <source>
        <dbReference type="Proteomes" id="UP000824249"/>
    </source>
</evidence>
<dbReference type="NCBIfam" id="TIGR01596">
    <property type="entry name" value="cas3_HD"/>
    <property type="match status" value="1"/>
</dbReference>
<evidence type="ECO:0000256" key="5">
    <source>
        <dbReference type="ARBA" id="ARBA00022741"/>
    </source>
</evidence>
<feature type="domain" description="Helicase ATP-binding" evidence="11">
    <location>
        <begin position="226"/>
        <end position="397"/>
    </location>
</feature>
<evidence type="ECO:0000256" key="1">
    <source>
        <dbReference type="ARBA" id="ARBA00006847"/>
    </source>
</evidence>
<dbReference type="SUPFAM" id="SSF109604">
    <property type="entry name" value="HD-domain/PDEase-like"/>
    <property type="match status" value="1"/>
</dbReference>
<dbReference type="GO" id="GO:0004518">
    <property type="term" value="F:nuclease activity"/>
    <property type="evidence" value="ECO:0007669"/>
    <property type="project" value="UniProtKB-KW"/>
</dbReference>
<dbReference type="CDD" id="cd17930">
    <property type="entry name" value="DEXHc_cas3"/>
    <property type="match status" value="1"/>
</dbReference>
<dbReference type="InterPro" id="IPR006474">
    <property type="entry name" value="Helicase_Cas3_CRISPR-ass_core"/>
</dbReference>
<keyword evidence="8" id="KW-0067">ATP-binding</keyword>
<dbReference type="Gene3D" id="1.10.3210.30">
    <property type="match status" value="1"/>
</dbReference>
<comment type="similarity">
    <text evidence="1">In the N-terminal section; belongs to the CRISPR-associated nuclease Cas3-HD family.</text>
</comment>
<dbReference type="Pfam" id="PF00270">
    <property type="entry name" value="DEAD"/>
    <property type="match status" value="1"/>
</dbReference>
<dbReference type="InterPro" id="IPR006483">
    <property type="entry name" value="CRISPR-assoc_Cas3_HD"/>
</dbReference>
<dbReference type="Pfam" id="PF22590">
    <property type="entry name" value="Cas3-like_C_2"/>
    <property type="match status" value="1"/>
</dbReference>
<dbReference type="PANTHER" id="PTHR47962">
    <property type="entry name" value="ATP-DEPENDENT HELICASE LHR-RELATED-RELATED"/>
    <property type="match status" value="1"/>
</dbReference>
<keyword evidence="7" id="KW-0347">Helicase</keyword>
<dbReference type="PROSITE" id="PS51194">
    <property type="entry name" value="HELICASE_CTER"/>
    <property type="match status" value="1"/>
</dbReference>
<dbReference type="Gene3D" id="3.40.50.300">
    <property type="entry name" value="P-loop containing nucleotide triphosphate hydrolases"/>
    <property type="match status" value="2"/>
</dbReference>
<accession>A0A9D2ARS8</accession>
<dbReference type="SMART" id="SM00490">
    <property type="entry name" value="HELICc"/>
    <property type="match status" value="1"/>
</dbReference>
<dbReference type="GO" id="GO:0051607">
    <property type="term" value="P:defense response to virus"/>
    <property type="evidence" value="ECO:0007669"/>
    <property type="project" value="UniProtKB-KW"/>
</dbReference>
<dbReference type="InterPro" id="IPR011545">
    <property type="entry name" value="DEAD/DEAH_box_helicase_dom"/>
</dbReference>
<keyword evidence="5" id="KW-0547">Nucleotide-binding</keyword>
<dbReference type="CDD" id="cd09641">
    <property type="entry name" value="Cas3''_I"/>
    <property type="match status" value="1"/>
</dbReference>
<reference evidence="14" key="1">
    <citation type="journal article" date="2021" name="PeerJ">
        <title>Extensive microbial diversity within the chicken gut microbiome revealed by metagenomics and culture.</title>
        <authorList>
            <person name="Gilroy R."/>
            <person name="Ravi A."/>
            <person name="Getino M."/>
            <person name="Pursley I."/>
            <person name="Horton D.L."/>
            <person name="Alikhan N.F."/>
            <person name="Baker D."/>
            <person name="Gharbi K."/>
            <person name="Hall N."/>
            <person name="Watson M."/>
            <person name="Adriaenssens E.M."/>
            <person name="Foster-Nyarko E."/>
            <person name="Jarju S."/>
            <person name="Secka A."/>
            <person name="Antonio M."/>
            <person name="Oren A."/>
            <person name="Chaudhuri R.R."/>
            <person name="La Ragione R."/>
            <person name="Hildebrand F."/>
            <person name="Pallen M.J."/>
        </authorList>
    </citation>
    <scope>NUCLEOTIDE SEQUENCE</scope>
    <source>
        <strain evidence="14">26628</strain>
    </source>
</reference>
<dbReference type="EMBL" id="DXFD01000051">
    <property type="protein sequence ID" value="HIX46661.1"/>
    <property type="molecule type" value="Genomic_DNA"/>
</dbReference>
<dbReference type="InterPro" id="IPR014001">
    <property type="entry name" value="Helicase_ATP-bd"/>
</dbReference>
<reference evidence="14" key="2">
    <citation type="submission" date="2021-04" db="EMBL/GenBank/DDBJ databases">
        <authorList>
            <person name="Gilroy R."/>
        </authorList>
    </citation>
    <scope>NUCLEOTIDE SEQUENCE</scope>
    <source>
        <strain evidence="14">26628</strain>
    </source>
</reference>
<name>A0A9D2ARS8_9FIRM</name>
<dbReference type="SMART" id="SM00487">
    <property type="entry name" value="DEXDc"/>
    <property type="match status" value="1"/>
</dbReference>
<proteinExistence type="inferred from homology"/>
<dbReference type="InterPro" id="IPR027417">
    <property type="entry name" value="P-loop_NTPase"/>
</dbReference>
<comment type="similarity">
    <text evidence="2">In the central section; belongs to the CRISPR-associated helicase Cas3 family.</text>
</comment>
<dbReference type="InterPro" id="IPR006674">
    <property type="entry name" value="HD_domain"/>
</dbReference>
<dbReference type="SUPFAM" id="SSF52540">
    <property type="entry name" value="P-loop containing nucleoside triphosphate hydrolases"/>
    <property type="match status" value="1"/>
</dbReference>
<evidence type="ECO:0000256" key="4">
    <source>
        <dbReference type="ARBA" id="ARBA00022723"/>
    </source>
</evidence>
<dbReference type="PROSITE" id="PS51643">
    <property type="entry name" value="HD_CAS3"/>
    <property type="match status" value="1"/>
</dbReference>
<protein>
    <submittedName>
        <fullName evidence="14">CRISPR-associated helicase Cas3</fullName>
    </submittedName>
</protein>
<dbReference type="AlphaFoldDB" id="A0A9D2ARS8"/>
<evidence type="ECO:0000313" key="14">
    <source>
        <dbReference type="EMBL" id="HIX46661.1"/>
    </source>
</evidence>
<evidence type="ECO:0000259" key="12">
    <source>
        <dbReference type="PROSITE" id="PS51194"/>
    </source>
</evidence>
<dbReference type="InterPro" id="IPR052511">
    <property type="entry name" value="ATP-dep_Helicase"/>
</dbReference>
<dbReference type="GO" id="GO:0016887">
    <property type="term" value="F:ATP hydrolysis activity"/>
    <property type="evidence" value="ECO:0007669"/>
    <property type="project" value="TreeGrafter"/>
</dbReference>
<keyword evidence="4" id="KW-0479">Metal-binding</keyword>
<feature type="domain" description="Helicase C-terminal" evidence="12">
    <location>
        <begin position="437"/>
        <end position="585"/>
    </location>
</feature>